<reference evidence="3" key="1">
    <citation type="journal article" date="2020" name="Nature">
        <title>Giant virus diversity and host interactions through global metagenomics.</title>
        <authorList>
            <person name="Schulz F."/>
            <person name="Roux S."/>
            <person name="Paez-Espino D."/>
            <person name="Jungbluth S."/>
            <person name="Walsh D.A."/>
            <person name="Denef V.J."/>
            <person name="McMahon K.D."/>
            <person name="Konstantinidis K.T."/>
            <person name="Eloe-Fadrosh E.A."/>
            <person name="Kyrpides N.C."/>
            <person name="Woyke T."/>
        </authorList>
    </citation>
    <scope>NUCLEOTIDE SEQUENCE</scope>
    <source>
        <strain evidence="3">GVMAG-M-3300021079-18</strain>
    </source>
</reference>
<protein>
    <submittedName>
        <fullName evidence="3">Uncharacterized protein</fullName>
    </submittedName>
</protein>
<dbReference type="AlphaFoldDB" id="A0A6C0CH45"/>
<accession>A0A6C0CH45</accession>
<feature type="transmembrane region" description="Helical" evidence="2">
    <location>
        <begin position="175"/>
        <end position="197"/>
    </location>
</feature>
<keyword evidence="2" id="KW-0472">Membrane</keyword>
<proteinExistence type="predicted"/>
<feature type="region of interest" description="Disordered" evidence="1">
    <location>
        <begin position="203"/>
        <end position="237"/>
    </location>
</feature>
<organism evidence="3">
    <name type="scientific">viral metagenome</name>
    <dbReference type="NCBI Taxonomy" id="1070528"/>
    <lineage>
        <taxon>unclassified sequences</taxon>
        <taxon>metagenomes</taxon>
        <taxon>organismal metagenomes</taxon>
    </lineage>
</organism>
<feature type="compositionally biased region" description="Polar residues" evidence="1">
    <location>
        <begin position="205"/>
        <end position="226"/>
    </location>
</feature>
<evidence type="ECO:0000256" key="1">
    <source>
        <dbReference type="SAM" id="MobiDB-lite"/>
    </source>
</evidence>
<evidence type="ECO:0000313" key="3">
    <source>
        <dbReference type="EMBL" id="QHT03587.1"/>
    </source>
</evidence>
<keyword evidence="2" id="KW-0812">Transmembrane</keyword>
<keyword evidence="2" id="KW-1133">Transmembrane helix</keyword>
<dbReference type="EMBL" id="MN739414">
    <property type="protein sequence ID" value="QHT03587.1"/>
    <property type="molecule type" value="Genomic_DNA"/>
</dbReference>
<evidence type="ECO:0000256" key="2">
    <source>
        <dbReference type="SAM" id="Phobius"/>
    </source>
</evidence>
<sequence>MGNFMSAQTNVVSQEQLNETYQEANQSCVASCSNVQSGNTIFLDGSTTGNITFDQTCTANASCSISTTLDNLVTQLQAADQSNANTSTLFGGLNAMSIATNISVQDTKNQIKQIMNTICNANVDNLQSNNMIYARNSTTGNIAFTQNGNAQADCIMKNIAIAKADQTQKATQSNAITAGGMGIFIVIAMIIIVLALISSRKKNPEQGQQPTQASSTVGTNFNSLVGSKTAGGRTVAK</sequence>
<name>A0A6C0CH45_9ZZZZ</name>